<comment type="subcellular location">
    <subcellularLocation>
        <location evidence="1">Cell inner membrane</location>
        <topology evidence="1">Multi-pass membrane protein</topology>
    </subcellularLocation>
</comment>
<feature type="transmembrane region" description="Helical" evidence="11">
    <location>
        <begin position="65"/>
        <end position="81"/>
    </location>
</feature>
<dbReference type="UniPathway" id="UPA00694"/>
<comment type="catalytic activity">
    <reaction evidence="10 11">
        <text>[(1-&gt;4)-beta-D-glucosyl](n) + UDP-alpha-D-glucose = [(1-&gt;4)-beta-D-glucosyl](n+1) + UDP + H(+)</text>
        <dbReference type="Rhea" id="RHEA:19929"/>
        <dbReference type="Rhea" id="RHEA-COMP:10033"/>
        <dbReference type="Rhea" id="RHEA-COMP:10034"/>
        <dbReference type="ChEBI" id="CHEBI:15378"/>
        <dbReference type="ChEBI" id="CHEBI:18246"/>
        <dbReference type="ChEBI" id="CHEBI:58223"/>
        <dbReference type="ChEBI" id="CHEBI:58885"/>
        <dbReference type="EC" id="2.4.1.12"/>
    </reaction>
</comment>
<evidence type="ECO:0000256" key="2">
    <source>
        <dbReference type="ARBA" id="ARBA00022475"/>
    </source>
</evidence>
<dbReference type="PANTHER" id="PTHR43867">
    <property type="entry name" value="CELLULOSE SYNTHASE CATALYTIC SUBUNIT A [UDP-FORMING]"/>
    <property type="match status" value="1"/>
</dbReference>
<gene>
    <name evidence="14" type="primary">bcsA</name>
    <name evidence="14" type="ORF">C5F48_20620</name>
</gene>
<dbReference type="PRINTS" id="PR01439">
    <property type="entry name" value="CELLSNTHASEA"/>
</dbReference>
<evidence type="ECO:0000313" key="14">
    <source>
        <dbReference type="EMBL" id="PTE19867.1"/>
    </source>
</evidence>
<dbReference type="EC" id="2.4.1.12" evidence="11"/>
<dbReference type="GO" id="GO:0006011">
    <property type="term" value="P:UDP-alpha-D-glucose metabolic process"/>
    <property type="evidence" value="ECO:0007669"/>
    <property type="project" value="InterPro"/>
</dbReference>
<keyword evidence="8 11" id="KW-1133">Transmembrane helix</keyword>
<feature type="transmembrane region" description="Helical" evidence="11">
    <location>
        <begin position="446"/>
        <end position="465"/>
    </location>
</feature>
<evidence type="ECO:0000256" key="1">
    <source>
        <dbReference type="ARBA" id="ARBA00004429"/>
    </source>
</evidence>
<evidence type="ECO:0000256" key="10">
    <source>
        <dbReference type="ARBA" id="ARBA00048682"/>
    </source>
</evidence>
<dbReference type="EMBL" id="PZKG01000169">
    <property type="protein sequence ID" value="PTE19867.1"/>
    <property type="molecule type" value="Genomic_DNA"/>
</dbReference>
<keyword evidence="15" id="KW-1185">Reference proteome</keyword>
<keyword evidence="9 11" id="KW-0472">Membrane</keyword>
<keyword evidence="5 11" id="KW-0808">Transferase</keyword>
<evidence type="ECO:0000256" key="5">
    <source>
        <dbReference type="ARBA" id="ARBA00022679"/>
    </source>
</evidence>
<dbReference type="PANTHER" id="PTHR43867:SF2">
    <property type="entry name" value="CELLULOSE SYNTHASE CATALYTIC SUBUNIT A [UDP-FORMING]"/>
    <property type="match status" value="1"/>
</dbReference>
<evidence type="ECO:0000256" key="9">
    <source>
        <dbReference type="ARBA" id="ARBA00023136"/>
    </source>
</evidence>
<evidence type="ECO:0000256" key="7">
    <source>
        <dbReference type="ARBA" id="ARBA00022916"/>
    </source>
</evidence>
<dbReference type="CDD" id="cd06421">
    <property type="entry name" value="CESA_CelA_like"/>
    <property type="match status" value="1"/>
</dbReference>
<proteinExistence type="predicted"/>
<dbReference type="GO" id="GO:0016760">
    <property type="term" value="F:cellulose synthase (UDP-forming) activity"/>
    <property type="evidence" value="ECO:0007669"/>
    <property type="project" value="UniProtKB-EC"/>
</dbReference>
<dbReference type="Pfam" id="PF13632">
    <property type="entry name" value="Glyco_trans_2_3"/>
    <property type="match status" value="1"/>
</dbReference>
<feature type="transmembrane region" description="Helical" evidence="11">
    <location>
        <begin position="549"/>
        <end position="572"/>
    </location>
</feature>
<accession>A0A2T4JQ26</accession>
<evidence type="ECO:0000256" key="11">
    <source>
        <dbReference type="RuleBase" id="RU365020"/>
    </source>
</evidence>
<dbReference type="Proteomes" id="UP000241010">
    <property type="component" value="Unassembled WGS sequence"/>
</dbReference>
<dbReference type="OrthoDB" id="9806824at2"/>
<dbReference type="Gene3D" id="3.90.550.10">
    <property type="entry name" value="Spore Coat Polysaccharide Biosynthesis Protein SpsA, Chain A"/>
    <property type="match status" value="1"/>
</dbReference>
<name>A0A2T4JQ26_9RHOB</name>
<evidence type="ECO:0000256" key="8">
    <source>
        <dbReference type="ARBA" id="ARBA00022989"/>
    </source>
</evidence>
<dbReference type="InterPro" id="IPR050321">
    <property type="entry name" value="Glycosyltr_2/OpgH_subfam"/>
</dbReference>
<feature type="domain" description="Glycosyltransferase 2-like" evidence="13">
    <location>
        <begin position="240"/>
        <end position="453"/>
    </location>
</feature>
<evidence type="ECO:0000313" key="15">
    <source>
        <dbReference type="Proteomes" id="UP000241010"/>
    </source>
</evidence>
<dbReference type="AlphaFoldDB" id="A0A2T4JQ26"/>
<evidence type="ECO:0000259" key="13">
    <source>
        <dbReference type="Pfam" id="PF13632"/>
    </source>
</evidence>
<dbReference type="GO" id="GO:0030244">
    <property type="term" value="P:cellulose biosynthetic process"/>
    <property type="evidence" value="ECO:0007669"/>
    <property type="project" value="UniProtKB-KW"/>
</dbReference>
<dbReference type="GO" id="GO:0035438">
    <property type="term" value="F:cyclic-di-GMP binding"/>
    <property type="evidence" value="ECO:0007669"/>
    <property type="project" value="InterPro"/>
</dbReference>
<keyword evidence="7 11" id="KW-0135">Cellulose biosynthesis</keyword>
<dbReference type="Pfam" id="PF07238">
    <property type="entry name" value="PilZ"/>
    <property type="match status" value="1"/>
</dbReference>
<dbReference type="GO" id="GO:0005886">
    <property type="term" value="C:plasma membrane"/>
    <property type="evidence" value="ECO:0007669"/>
    <property type="project" value="UniProtKB-SubCell"/>
</dbReference>
<evidence type="ECO:0000259" key="12">
    <source>
        <dbReference type="Pfam" id="PF07238"/>
    </source>
</evidence>
<feature type="transmembrane region" description="Helical" evidence="11">
    <location>
        <begin position="706"/>
        <end position="726"/>
    </location>
</feature>
<feature type="transmembrane region" description="Helical" evidence="11">
    <location>
        <begin position="96"/>
        <end position="119"/>
    </location>
</feature>
<comment type="function">
    <text evidence="11">Catalytic subunit of cellulose synthase. It polymerizes uridine 5'-diphosphate glucose to cellulose.</text>
</comment>
<keyword evidence="11" id="KW-0973">c-di-GMP</keyword>
<evidence type="ECO:0000256" key="4">
    <source>
        <dbReference type="ARBA" id="ARBA00022676"/>
    </source>
</evidence>
<sequence length="787" mass="87307">MSSMQRKSGGLMSYLILALWVLLLVPVALLASVPTSTTAQAMLAIATVVVVAVLKPFAEHIGVRFFLIATASVSVMRYWSWRLHETLPPVGLTPSFIIGAILFAIETYSILVFFLNGFLTADPTERPFPPKVATEDLPRVDILVPSYNEPTEMLSVTLSAAKNMIYPARLRTVVLCDDGGTDQRCQSDDPELAQKSQARRRELQQLCRDLGVTYSTRARNENAKAGNMSAALEKLNGDLVVVFDADHVPSRDFLARTVGYFVEDPKLFLVQTPHFFINKDPIQRNLGLSEECPPENEMFYSFIHRGLDRWGGAFFCGSAAVLRRKALDSVGGFAGETITEDAETALEIHASGWKSLYINRAMIAGLQPETFASFIQQRGRWAAGMMQMLMLKNPLFRRGLGATQRLCYINSMSFWLFPIVRMVFLLAPLVYLFFGIQIFVSTFEEVLAYALGYLAISFMVQNALFARHRWPLISEIYEVAQAPYLAKAVIGTLIKPRGAKFNVTAKDETLSEDYISPIYKPLLAVFLLMLAGVVALVIRWIAFPGDRSVLAVVGGWAIFNFLLMSLALRAVAEKQQRRSAPRVLMQTTAEVRASSLGDLAMPAMVLDASTGGARVTLRLPPSTEGRVSIEPGETLHFKPSFPDAPHLERPVRARVRMVTREGATVTVGLLFDADQSFEVRETVAYLIFGESENWLRMRQSTSRRKGMLAGMGYVLWLAIASIPRTLRDFLREPARRSRLDVEQPRSKPAHLLAFGADFSRETDTPAPAVPVVAVVDAPVSPILRGAQ</sequence>
<feature type="transmembrane region" description="Helical" evidence="11">
    <location>
        <begin position="414"/>
        <end position="440"/>
    </location>
</feature>
<feature type="transmembrane region" description="Helical" evidence="11">
    <location>
        <begin position="40"/>
        <end position="58"/>
    </location>
</feature>
<comment type="pathway">
    <text evidence="11">Glycan metabolism; bacterial cellulose biosynthesis.</text>
</comment>
<organism evidence="14 15">
    <name type="scientific">Cereibacter changlensis JA139</name>
    <dbReference type="NCBI Taxonomy" id="1188249"/>
    <lineage>
        <taxon>Bacteria</taxon>
        <taxon>Pseudomonadati</taxon>
        <taxon>Pseudomonadota</taxon>
        <taxon>Alphaproteobacteria</taxon>
        <taxon>Rhodobacterales</taxon>
        <taxon>Paracoccaceae</taxon>
        <taxon>Cereibacter</taxon>
    </lineage>
</organism>
<protein>
    <recommendedName>
        <fullName evidence="11">Cellulose synthase catalytic subunit [UDP-forming]</fullName>
        <ecNumber evidence="11">2.4.1.12</ecNumber>
    </recommendedName>
</protein>
<dbReference type="NCBIfam" id="TIGR03030">
    <property type="entry name" value="CelA"/>
    <property type="match status" value="1"/>
</dbReference>
<keyword evidence="3 11" id="KW-0997">Cell inner membrane</keyword>
<keyword evidence="6 11" id="KW-0812">Transmembrane</keyword>
<feature type="transmembrane region" description="Helical" evidence="11">
    <location>
        <begin position="522"/>
        <end position="543"/>
    </location>
</feature>
<dbReference type="InterPro" id="IPR009875">
    <property type="entry name" value="PilZ_domain"/>
</dbReference>
<feature type="domain" description="PilZ" evidence="12">
    <location>
        <begin position="576"/>
        <end position="688"/>
    </location>
</feature>
<dbReference type="SUPFAM" id="SSF53448">
    <property type="entry name" value="Nucleotide-diphospho-sugar transferases"/>
    <property type="match status" value="1"/>
</dbReference>
<keyword evidence="4 11" id="KW-0328">Glycosyltransferase</keyword>
<evidence type="ECO:0000256" key="6">
    <source>
        <dbReference type="ARBA" id="ARBA00022692"/>
    </source>
</evidence>
<comment type="caution">
    <text evidence="14">The sequence shown here is derived from an EMBL/GenBank/DDBJ whole genome shotgun (WGS) entry which is preliminary data.</text>
</comment>
<dbReference type="InterPro" id="IPR029044">
    <property type="entry name" value="Nucleotide-diphossugar_trans"/>
</dbReference>
<keyword evidence="2 11" id="KW-1003">Cell membrane</keyword>
<dbReference type="InterPro" id="IPR001173">
    <property type="entry name" value="Glyco_trans_2-like"/>
</dbReference>
<evidence type="ECO:0000256" key="3">
    <source>
        <dbReference type="ARBA" id="ARBA00022519"/>
    </source>
</evidence>
<dbReference type="Gene3D" id="2.40.10.220">
    <property type="entry name" value="predicted glycosyltransferase like domains"/>
    <property type="match status" value="1"/>
</dbReference>
<comment type="cofactor">
    <cofactor evidence="11">
        <name>Mg(2+)</name>
        <dbReference type="ChEBI" id="CHEBI:18420"/>
    </cofactor>
</comment>
<reference evidence="14 15" key="1">
    <citation type="submission" date="2018-03" db="EMBL/GenBank/DDBJ databases">
        <title>Cereibacter changlensis.</title>
        <authorList>
            <person name="Meyer T.E."/>
            <person name="Miller S."/>
            <person name="Lodha T."/>
            <person name="Gandham S."/>
            <person name="Chintalapati S."/>
            <person name="Chintalapati V.R."/>
        </authorList>
    </citation>
    <scope>NUCLEOTIDE SEQUENCE [LARGE SCALE GENOMIC DNA]</scope>
    <source>
        <strain evidence="14 15">JA139</strain>
    </source>
</reference>
<dbReference type="InterPro" id="IPR003919">
    <property type="entry name" value="Cell_synth_A"/>
</dbReference>